<evidence type="ECO:0000256" key="7">
    <source>
        <dbReference type="SAM" id="MobiDB-lite"/>
    </source>
</evidence>
<evidence type="ECO:0000259" key="9">
    <source>
        <dbReference type="PROSITE" id="PS51212"/>
    </source>
</evidence>
<evidence type="ECO:0000313" key="11">
    <source>
        <dbReference type="Proteomes" id="UP000322245"/>
    </source>
</evidence>
<sequence>MSSIISLLLLTSLVNGAAVHPHNERRYLWGSWSSNTDSRQDSSSYWSNSNGWGNSDSTSSTTSSQAATYLAQAQSGVSGLDQGWSAAGCYDDSSNARTLASASTSSWWMTYSTCTTFCGNRGYTYSGVESSNCYCSNSLNSASSIQPYSKCAGICGGNWFEDCPSNNYINVFTKGSTTTSAKTSSAATSTAATSTAKTSTTSSAASTSTAKSSTSAASSSSSSAASSSSSVAESSTSSTSVAQFTAAQSTSASSSSVAKTSTAALIPTISVPTVNTTSVISAAQSAVSSAVVSVASEASQVVSSISAQLNTTSVASQIQSVASQVSSAVPAINTTSVVSQVQIVASSVASSVEAGPTSVASSVISEVSSIASSASTQVSSAVANVTSSIASDIANATSAVSSIYSEATEAASSAISSIASDTSSAFSEESSAVSTIADIASSVTSSAAAAASSAVSSLPTGWEVSACIAEGTSGRALPETSTSSSDMTQSMCASFCSDAGYTLAAIEYASECWCSDLLQNGASLTETSSACTMSCSGDSDEICGGPSALTLIVNTTAIASLNDDLTAGMITLPTDWSVPSTSCIPEASSGRALTGSSYTSSDMTLATCASYCTSEGYGIAGVEYSTECYCGNMLSNGVSLNDSSSSCTMTCGGDGTTFCGGSGALSIAVSSTITSKLSSDLTTEIITLPTGWSAASSPCISEATSGRALVHASTASDDMTIETCLDFCDAAGWQYAGIEYGRECYCGDYLANGASLDLTATCNTACAGDDMSICGGGNALSLYVNPSLALDLTVVLGYHTPYNLQGCVQEVTGRLLANSSYTSSNMTVDACVGFCSDQGLSLAGVEYGEECYCSSALTSSPLLSTECNMACAGDDSENCGGADAIELYLAAGSVLSVL</sequence>
<feature type="domain" description="WSC" evidence="9">
    <location>
        <begin position="577"/>
        <end position="671"/>
    </location>
</feature>
<feature type="signal peptide" evidence="8">
    <location>
        <begin position="1"/>
        <end position="16"/>
    </location>
</feature>
<keyword evidence="6" id="KW-0325">Glycoprotein</keyword>
<feature type="domain" description="WSC" evidence="9">
    <location>
        <begin position="693"/>
        <end position="786"/>
    </location>
</feature>
<dbReference type="PROSITE" id="PS51212">
    <property type="entry name" value="WSC"/>
    <property type="match status" value="5"/>
</dbReference>
<dbReference type="Proteomes" id="UP000322245">
    <property type="component" value="Unassembled WGS sequence"/>
</dbReference>
<keyword evidence="3 8" id="KW-0732">Signal</keyword>
<evidence type="ECO:0000256" key="3">
    <source>
        <dbReference type="ARBA" id="ARBA00022729"/>
    </source>
</evidence>
<feature type="chain" id="PRO_5022979552" description="WSC domain-containing protein" evidence="8">
    <location>
        <begin position="17"/>
        <end position="898"/>
    </location>
</feature>
<dbReference type="Pfam" id="PF01822">
    <property type="entry name" value="WSC"/>
    <property type="match status" value="5"/>
</dbReference>
<keyword evidence="5" id="KW-0472">Membrane</keyword>
<evidence type="ECO:0000313" key="10">
    <source>
        <dbReference type="EMBL" id="TYJ52616.1"/>
    </source>
</evidence>
<evidence type="ECO:0000256" key="1">
    <source>
        <dbReference type="ARBA" id="ARBA00004167"/>
    </source>
</evidence>
<dbReference type="InterPro" id="IPR002889">
    <property type="entry name" value="WSC_carb-bd"/>
</dbReference>
<feature type="region of interest" description="Disordered" evidence="7">
    <location>
        <begin position="212"/>
        <end position="231"/>
    </location>
</feature>
<feature type="domain" description="WSC" evidence="9">
    <location>
        <begin position="801"/>
        <end position="891"/>
    </location>
</feature>
<gene>
    <name evidence="10" type="ORF">B9479_006787</name>
</gene>
<comment type="subcellular location">
    <subcellularLocation>
        <location evidence="1">Membrane</location>
        <topology evidence="1">Single-pass membrane protein</topology>
    </subcellularLocation>
</comment>
<dbReference type="PANTHER" id="PTHR24269">
    <property type="entry name" value="KREMEN PROTEIN"/>
    <property type="match status" value="1"/>
</dbReference>
<name>A0A5D3AS89_9TREE</name>
<evidence type="ECO:0000256" key="2">
    <source>
        <dbReference type="ARBA" id="ARBA00022692"/>
    </source>
</evidence>
<organism evidence="10 11">
    <name type="scientific">Cryptococcus floricola</name>
    <dbReference type="NCBI Taxonomy" id="2591691"/>
    <lineage>
        <taxon>Eukaryota</taxon>
        <taxon>Fungi</taxon>
        <taxon>Dikarya</taxon>
        <taxon>Basidiomycota</taxon>
        <taxon>Agaricomycotina</taxon>
        <taxon>Tremellomycetes</taxon>
        <taxon>Tremellales</taxon>
        <taxon>Cryptococcaceae</taxon>
        <taxon>Cryptococcus</taxon>
    </lineage>
</organism>
<keyword evidence="11" id="KW-1185">Reference proteome</keyword>
<feature type="domain" description="WSC" evidence="9">
    <location>
        <begin position="83"/>
        <end position="175"/>
    </location>
</feature>
<dbReference type="GO" id="GO:0005886">
    <property type="term" value="C:plasma membrane"/>
    <property type="evidence" value="ECO:0007669"/>
    <property type="project" value="TreeGrafter"/>
</dbReference>
<keyword evidence="4" id="KW-1133">Transmembrane helix</keyword>
<dbReference type="PANTHER" id="PTHR24269:SF16">
    <property type="entry name" value="PROTEIN SLG1"/>
    <property type="match status" value="1"/>
</dbReference>
<protein>
    <recommendedName>
        <fullName evidence="9">WSC domain-containing protein</fullName>
    </recommendedName>
</protein>
<feature type="domain" description="WSC" evidence="9">
    <location>
        <begin position="461"/>
        <end position="555"/>
    </location>
</feature>
<evidence type="ECO:0000256" key="5">
    <source>
        <dbReference type="ARBA" id="ARBA00023136"/>
    </source>
</evidence>
<reference evidence="10 11" key="1">
    <citation type="submission" date="2017-05" db="EMBL/GenBank/DDBJ databases">
        <title>The Genome Sequence of Tsuchiyaea wingfieldii DSM 27421.</title>
        <authorList>
            <person name="Cuomo C."/>
            <person name="Passer A."/>
            <person name="Billmyre B."/>
            <person name="Heitman J."/>
        </authorList>
    </citation>
    <scope>NUCLEOTIDE SEQUENCE [LARGE SCALE GENOMIC DNA]</scope>
    <source>
        <strain evidence="10 11">DSM 27421</strain>
    </source>
</reference>
<evidence type="ECO:0000256" key="4">
    <source>
        <dbReference type="ARBA" id="ARBA00022989"/>
    </source>
</evidence>
<dbReference type="AlphaFoldDB" id="A0A5D3AS89"/>
<keyword evidence="2" id="KW-0812">Transmembrane</keyword>
<proteinExistence type="predicted"/>
<dbReference type="InterPro" id="IPR051836">
    <property type="entry name" value="Kremen_rcpt"/>
</dbReference>
<dbReference type="EMBL" id="NIDF01000125">
    <property type="protein sequence ID" value="TYJ52616.1"/>
    <property type="molecule type" value="Genomic_DNA"/>
</dbReference>
<evidence type="ECO:0000256" key="8">
    <source>
        <dbReference type="SAM" id="SignalP"/>
    </source>
</evidence>
<evidence type="ECO:0000256" key="6">
    <source>
        <dbReference type="ARBA" id="ARBA00023180"/>
    </source>
</evidence>
<dbReference type="SMART" id="SM00321">
    <property type="entry name" value="WSC"/>
    <property type="match status" value="5"/>
</dbReference>
<comment type="caution">
    <text evidence="10">The sequence shown here is derived from an EMBL/GenBank/DDBJ whole genome shotgun (WGS) entry which is preliminary data.</text>
</comment>
<accession>A0A5D3AS89</accession>